<evidence type="ECO:0000313" key="1">
    <source>
        <dbReference type="EMBL" id="KAF8714220.1"/>
    </source>
</evidence>
<gene>
    <name evidence="1" type="ORF">HU200_027852</name>
</gene>
<protein>
    <submittedName>
        <fullName evidence="1">Uncharacterized protein</fullName>
    </submittedName>
</protein>
<evidence type="ECO:0000313" key="2">
    <source>
        <dbReference type="Proteomes" id="UP000636709"/>
    </source>
</evidence>
<sequence length="58" mass="6369">MCRPMASSMMTCALSRSFLRWSSTSSTCGLGHLLMMKLMHLVVTSPRIVDSSISICTN</sequence>
<dbReference type="Proteomes" id="UP000636709">
    <property type="component" value="Unassembled WGS sequence"/>
</dbReference>
<comment type="caution">
    <text evidence="1">The sequence shown here is derived from an EMBL/GenBank/DDBJ whole genome shotgun (WGS) entry which is preliminary data.</text>
</comment>
<dbReference type="EMBL" id="JACEFO010001738">
    <property type="protein sequence ID" value="KAF8714220.1"/>
    <property type="molecule type" value="Genomic_DNA"/>
</dbReference>
<keyword evidence="2" id="KW-1185">Reference proteome</keyword>
<dbReference type="AlphaFoldDB" id="A0A835ET89"/>
<name>A0A835ET89_9POAL</name>
<reference evidence="1" key="1">
    <citation type="submission" date="2020-07" db="EMBL/GenBank/DDBJ databases">
        <title>Genome sequence and genetic diversity analysis of an under-domesticated orphan crop, white fonio (Digitaria exilis).</title>
        <authorList>
            <person name="Bennetzen J.L."/>
            <person name="Chen S."/>
            <person name="Ma X."/>
            <person name="Wang X."/>
            <person name="Yssel A.E.J."/>
            <person name="Chaluvadi S.R."/>
            <person name="Johnson M."/>
            <person name="Gangashetty P."/>
            <person name="Hamidou F."/>
            <person name="Sanogo M.D."/>
            <person name="Zwaenepoel A."/>
            <person name="Wallace J."/>
            <person name="Van De Peer Y."/>
            <person name="Van Deynze A."/>
        </authorList>
    </citation>
    <scope>NUCLEOTIDE SEQUENCE</scope>
    <source>
        <tissue evidence="1">Leaves</tissue>
    </source>
</reference>
<proteinExistence type="predicted"/>
<organism evidence="1 2">
    <name type="scientific">Digitaria exilis</name>
    <dbReference type="NCBI Taxonomy" id="1010633"/>
    <lineage>
        <taxon>Eukaryota</taxon>
        <taxon>Viridiplantae</taxon>
        <taxon>Streptophyta</taxon>
        <taxon>Embryophyta</taxon>
        <taxon>Tracheophyta</taxon>
        <taxon>Spermatophyta</taxon>
        <taxon>Magnoliopsida</taxon>
        <taxon>Liliopsida</taxon>
        <taxon>Poales</taxon>
        <taxon>Poaceae</taxon>
        <taxon>PACMAD clade</taxon>
        <taxon>Panicoideae</taxon>
        <taxon>Panicodae</taxon>
        <taxon>Paniceae</taxon>
        <taxon>Anthephorinae</taxon>
        <taxon>Digitaria</taxon>
    </lineage>
</organism>
<accession>A0A835ET89</accession>